<dbReference type="InterPro" id="IPR002035">
    <property type="entry name" value="VWF_A"/>
</dbReference>
<dbReference type="GeneID" id="69849490"/>
<evidence type="ECO:0000313" key="18">
    <source>
        <dbReference type="Proteomes" id="UP000421408"/>
    </source>
</evidence>
<feature type="transmembrane region" description="Helical" evidence="5">
    <location>
        <begin position="6"/>
        <end position="26"/>
    </location>
</feature>
<evidence type="ECO:0000313" key="10">
    <source>
        <dbReference type="EMBL" id="RGW66906.1"/>
    </source>
</evidence>
<evidence type="ECO:0000313" key="9">
    <source>
        <dbReference type="EMBL" id="RGW43603.1"/>
    </source>
</evidence>
<keyword evidence="1" id="KW-1003">Cell membrane</keyword>
<evidence type="ECO:0000313" key="11">
    <source>
        <dbReference type="EMBL" id="RGX93961.1"/>
    </source>
</evidence>
<evidence type="ECO:0000256" key="4">
    <source>
        <dbReference type="ARBA" id="ARBA00023136"/>
    </source>
</evidence>
<dbReference type="Pfam" id="PF13519">
    <property type="entry name" value="VWA_2"/>
    <property type="match status" value="1"/>
</dbReference>
<dbReference type="Pfam" id="PF07584">
    <property type="entry name" value="BatA"/>
    <property type="match status" value="1"/>
</dbReference>
<evidence type="ECO:0000256" key="2">
    <source>
        <dbReference type="ARBA" id="ARBA00022692"/>
    </source>
</evidence>
<feature type="transmembrane region" description="Helical" evidence="5">
    <location>
        <begin position="56"/>
        <end position="74"/>
    </location>
</feature>
<dbReference type="Gene3D" id="3.40.50.410">
    <property type="entry name" value="von Willebrand factor, type A domain"/>
    <property type="match status" value="1"/>
</dbReference>
<accession>A0A3E4SGN3</accession>
<reference evidence="13 14" key="1">
    <citation type="submission" date="2018-08" db="EMBL/GenBank/DDBJ databases">
        <title>A genome reference for cultivated species of the human gut microbiota.</title>
        <authorList>
            <person name="Zou Y."/>
            <person name="Xue W."/>
            <person name="Luo G."/>
        </authorList>
    </citation>
    <scope>NUCLEOTIDE SEQUENCE [LARGE SCALE GENOMIC DNA]</scope>
    <source>
        <strain evidence="10 17">AF11-14</strain>
        <strain evidence="9 14">AF12-50</strain>
        <strain evidence="12 15">AF43-2</strain>
        <strain evidence="11 16">OF03-3</strain>
        <strain evidence="8 13">TF06-40</strain>
    </source>
</reference>
<dbReference type="Proteomes" id="UP000284562">
    <property type="component" value="Unassembled WGS sequence"/>
</dbReference>
<reference evidence="7" key="3">
    <citation type="submission" date="2022-12" db="EMBL/GenBank/DDBJ databases">
        <title>Distinct polysaccharide growth profiles of human intestinal Prevotella copri isolates.</title>
        <authorList>
            <person name="Fehlner-Peach H."/>
            <person name="Magnabosco C."/>
            <person name="Raghavan V."/>
            <person name="Scher J.U."/>
            <person name="Tett A."/>
            <person name="Cox L.M."/>
            <person name="Gottsegen C."/>
            <person name="Watters A."/>
            <person name="Wiltshire- Gordon J.D."/>
            <person name="Segata N."/>
            <person name="Bonneau R."/>
            <person name="Littman D.R."/>
        </authorList>
    </citation>
    <scope>NUCLEOTIDE SEQUENCE</scope>
    <source>
        <strain evidence="7">IAA108</strain>
    </source>
</reference>
<dbReference type="EMBL" id="QSAQ01000027">
    <property type="protein sequence ID" value="RGW66906.1"/>
    <property type="molecule type" value="Genomic_DNA"/>
</dbReference>
<dbReference type="EMBL" id="QSSA01000022">
    <property type="protein sequence ID" value="RGL58719.1"/>
    <property type="molecule type" value="Genomic_DNA"/>
</dbReference>
<evidence type="ECO:0000259" key="6">
    <source>
        <dbReference type="PROSITE" id="PS50234"/>
    </source>
</evidence>
<dbReference type="RefSeq" id="WP_006846683.1">
    <property type="nucleotide sequence ID" value="NZ_CP156891.1"/>
</dbReference>
<dbReference type="EMBL" id="VZCC01000007">
    <property type="protein sequence ID" value="MQN82774.1"/>
    <property type="molecule type" value="Genomic_DNA"/>
</dbReference>
<evidence type="ECO:0000313" key="13">
    <source>
        <dbReference type="Proteomes" id="UP000261187"/>
    </source>
</evidence>
<evidence type="ECO:0000256" key="3">
    <source>
        <dbReference type="ARBA" id="ARBA00022989"/>
    </source>
</evidence>
<organism evidence="7 18">
    <name type="scientific">Segatella copri</name>
    <dbReference type="NCBI Taxonomy" id="165179"/>
    <lineage>
        <taxon>Bacteria</taxon>
        <taxon>Pseudomonadati</taxon>
        <taxon>Bacteroidota</taxon>
        <taxon>Bacteroidia</taxon>
        <taxon>Bacteroidales</taxon>
        <taxon>Prevotellaceae</taxon>
        <taxon>Segatella</taxon>
    </lineage>
</organism>
<dbReference type="InterPro" id="IPR050768">
    <property type="entry name" value="UPF0353/GerABKA_families"/>
</dbReference>
<dbReference type="AlphaFoldDB" id="A0A3E4SGN3"/>
<proteinExistence type="predicted"/>
<dbReference type="InterPro" id="IPR024163">
    <property type="entry name" value="Aerotolerance_reg_N"/>
</dbReference>
<dbReference type="Proteomes" id="UP000261187">
    <property type="component" value="Unassembled WGS sequence"/>
</dbReference>
<dbReference type="PANTHER" id="PTHR22550:SF5">
    <property type="entry name" value="LEUCINE ZIPPER PROTEIN 4"/>
    <property type="match status" value="1"/>
</dbReference>
<gene>
    <name evidence="12" type="ORF">DW064_07610</name>
    <name evidence="10" type="ORF">DWV60_10590</name>
    <name evidence="9" type="ORF">DWV76_05040</name>
    <name evidence="11" type="ORF">DXA63_09350</name>
    <name evidence="8" type="ORF">DXC61_10380</name>
    <name evidence="7" type="ORF">F7D74_01945</name>
</gene>
<keyword evidence="3 5" id="KW-1133">Transmembrane helix</keyword>
<dbReference type="PROSITE" id="PS50234">
    <property type="entry name" value="VWFA"/>
    <property type="match status" value="1"/>
</dbReference>
<evidence type="ECO:0000313" key="16">
    <source>
        <dbReference type="Proteomes" id="UP000285604"/>
    </source>
</evidence>
<evidence type="ECO:0000256" key="5">
    <source>
        <dbReference type="SAM" id="Phobius"/>
    </source>
</evidence>
<evidence type="ECO:0000313" key="14">
    <source>
        <dbReference type="Proteomes" id="UP000283785"/>
    </source>
</evidence>
<evidence type="ECO:0000313" key="17">
    <source>
        <dbReference type="Proteomes" id="UP000286077"/>
    </source>
</evidence>
<evidence type="ECO:0000313" key="15">
    <source>
        <dbReference type="Proteomes" id="UP000284562"/>
    </source>
</evidence>
<feature type="domain" description="VWFA" evidence="6">
    <location>
        <begin position="91"/>
        <end position="289"/>
    </location>
</feature>
<dbReference type="EMBL" id="QSCI01000039">
    <property type="protein sequence ID" value="RGX93961.1"/>
    <property type="molecule type" value="Genomic_DNA"/>
</dbReference>
<dbReference type="Proteomes" id="UP000283785">
    <property type="component" value="Unassembled WGS sequence"/>
</dbReference>
<dbReference type="InterPro" id="IPR036465">
    <property type="entry name" value="vWFA_dom_sf"/>
</dbReference>
<reference evidence="18" key="2">
    <citation type="submission" date="2019-09" db="EMBL/GenBank/DDBJ databases">
        <title>Distinct polysaccharide growth profiles of human intestinal Prevotella copri isolates.</title>
        <authorList>
            <person name="Fehlner-Peach H."/>
            <person name="Magnabosco C."/>
            <person name="Raghavan V."/>
            <person name="Scher J.U."/>
            <person name="Tett A."/>
            <person name="Cox L.M."/>
            <person name="Gottsegen C."/>
            <person name="Watters A."/>
            <person name="Wiltshire- Gordon J.D."/>
            <person name="Segata N."/>
            <person name="Bonneau R."/>
            <person name="Littman D.R."/>
        </authorList>
    </citation>
    <scope>NUCLEOTIDE SEQUENCE [LARGE SCALE GENOMIC DNA]</scope>
    <source>
        <strain evidence="18">iAA108</strain>
    </source>
</reference>
<evidence type="ECO:0000256" key="1">
    <source>
        <dbReference type="ARBA" id="ARBA00022475"/>
    </source>
</evidence>
<dbReference type="Proteomes" id="UP000285604">
    <property type="component" value="Unassembled WGS sequence"/>
</dbReference>
<dbReference type="EMBL" id="QRNN01000024">
    <property type="protein sequence ID" value="RHK48535.1"/>
    <property type="molecule type" value="Genomic_DNA"/>
</dbReference>
<evidence type="ECO:0000313" key="8">
    <source>
        <dbReference type="EMBL" id="RGL58719.1"/>
    </source>
</evidence>
<keyword evidence="4 5" id="KW-0472">Membrane</keyword>
<sequence length="345" mass="38225">MLRFEDPIFLWLLWIIPVLILIRLIGWRRRKAKLKKLGDPELLKQLMPNISKYRPTVKFVLMLAALALLIVMVARPQMGSKISHDKRHGIETIICLDISNSMLCQDVVPSRLDKSKMLIENLVDNFNNDKIGLIVFAGDAFVQLPITTDYVSAKMFLQNITPGLIQTQGTNIGAAIDLASKSFTQQENVGRAIIVITDGENHEPGAQEAAAAANKKGINVFILGIGNTKGAPIPMGDGSYLKDNAGNTVMTALNEQMCKELAQAGKGQYIHVDNTSDAERALNDDIAKLQKGDVTSVVYSAYDEQFQAVGILVILLLIIEICLLEVKNPLLRNIKFFKKDIRKPF</sequence>
<protein>
    <submittedName>
        <fullName evidence="7">VWA domain-containing protein</fullName>
    </submittedName>
</protein>
<name>A0A3E4SGN3_9BACT</name>
<comment type="caution">
    <text evidence="7">The sequence shown here is derived from an EMBL/GenBank/DDBJ whole genome shotgun (WGS) entry which is preliminary data.</text>
</comment>
<dbReference type="SMART" id="SM00327">
    <property type="entry name" value="VWA"/>
    <property type="match status" value="1"/>
</dbReference>
<keyword evidence="2 5" id="KW-0812">Transmembrane</keyword>
<evidence type="ECO:0000313" key="7">
    <source>
        <dbReference type="EMBL" id="MQN82774.1"/>
    </source>
</evidence>
<dbReference type="Proteomes" id="UP000421408">
    <property type="component" value="Unassembled WGS sequence"/>
</dbReference>
<dbReference type="PANTHER" id="PTHR22550">
    <property type="entry name" value="SPORE GERMINATION PROTEIN"/>
    <property type="match status" value="1"/>
</dbReference>
<dbReference type="EMBL" id="QSAG01000006">
    <property type="protein sequence ID" value="RGW43603.1"/>
    <property type="molecule type" value="Genomic_DNA"/>
</dbReference>
<evidence type="ECO:0000313" key="12">
    <source>
        <dbReference type="EMBL" id="RHK48535.1"/>
    </source>
</evidence>
<dbReference type="Proteomes" id="UP000286077">
    <property type="component" value="Unassembled WGS sequence"/>
</dbReference>
<feature type="transmembrane region" description="Helical" evidence="5">
    <location>
        <begin position="306"/>
        <end position="326"/>
    </location>
</feature>
<dbReference type="SUPFAM" id="SSF53300">
    <property type="entry name" value="vWA-like"/>
    <property type="match status" value="1"/>
</dbReference>